<reference evidence="2 3" key="1">
    <citation type="submission" date="2018-11" db="EMBL/GenBank/DDBJ databases">
        <title>Sequencing the genomes of 1000 actinobacteria strains.</title>
        <authorList>
            <person name="Klenk H.-P."/>
        </authorList>
    </citation>
    <scope>NUCLEOTIDE SEQUENCE [LARGE SCALE GENOMIC DNA]</scope>
    <source>
        <strain evidence="2 3">DSM 15700</strain>
    </source>
</reference>
<feature type="domain" description="Aminoglycoside phosphotransferase" evidence="1">
    <location>
        <begin position="30"/>
        <end position="272"/>
    </location>
</feature>
<dbReference type="InterPro" id="IPR011009">
    <property type="entry name" value="Kinase-like_dom_sf"/>
</dbReference>
<proteinExistence type="predicted"/>
<dbReference type="Pfam" id="PF01636">
    <property type="entry name" value="APH"/>
    <property type="match status" value="1"/>
</dbReference>
<dbReference type="PANTHER" id="PTHR21310">
    <property type="entry name" value="AMINOGLYCOSIDE PHOSPHOTRANSFERASE-RELATED-RELATED"/>
    <property type="match status" value="1"/>
</dbReference>
<protein>
    <submittedName>
        <fullName evidence="2">Aminoglycoside phosphotransferase (APT) family kinase protein</fullName>
    </submittedName>
</protein>
<evidence type="ECO:0000259" key="1">
    <source>
        <dbReference type="Pfam" id="PF01636"/>
    </source>
</evidence>
<dbReference type="RefSeq" id="WP_246012252.1">
    <property type="nucleotide sequence ID" value="NZ_RKQZ01000001.1"/>
</dbReference>
<accession>A0A3N4YNU3</accession>
<dbReference type="InterPro" id="IPR002575">
    <property type="entry name" value="Aminoglycoside_PTrfase"/>
</dbReference>
<dbReference type="Gene3D" id="3.30.200.20">
    <property type="entry name" value="Phosphorylase Kinase, domain 1"/>
    <property type="match status" value="1"/>
</dbReference>
<name>A0A3N4YNU3_9MICO</name>
<sequence length="315" mass="34010">MVAADIDISTGLARDLLAEQHPDLATLPLEVVANGWDNVMLRLGPLPDGRNLALRLPRREAAAHLIEHEQAALPRLAPRLETTGIAFPLPVRHGHPSERLGFPWSWNIIRWVDGVTASRTDVAGRAAWAGELANFLVTLHVPADTAPPNPLRGVPLAARPDAADPAVFAARLARVPEALRGAATRLWQEAIAAPAHGGPDVWLHGDPHPGNLVVRESARGQELAAVVDFGDVTSGDPASDLATAWLTFDAEGHARFRAAVDAGARDGRGWDEATWTRSRAWALMYATNMLAHPDEHPWLVPIGEHGLRRLLADDE</sequence>
<evidence type="ECO:0000313" key="2">
    <source>
        <dbReference type="EMBL" id="RPF21034.1"/>
    </source>
</evidence>
<dbReference type="Proteomes" id="UP000280501">
    <property type="component" value="Unassembled WGS sequence"/>
</dbReference>
<comment type="caution">
    <text evidence="2">The sequence shown here is derived from an EMBL/GenBank/DDBJ whole genome shotgun (WGS) entry which is preliminary data.</text>
</comment>
<keyword evidence="2" id="KW-0808">Transferase</keyword>
<dbReference type="SUPFAM" id="SSF56112">
    <property type="entry name" value="Protein kinase-like (PK-like)"/>
    <property type="match status" value="1"/>
</dbReference>
<dbReference type="CDD" id="cd05155">
    <property type="entry name" value="APH_ChoK_like_1"/>
    <property type="match status" value="1"/>
</dbReference>
<dbReference type="Gene3D" id="3.90.1200.10">
    <property type="match status" value="1"/>
</dbReference>
<dbReference type="GO" id="GO:0016301">
    <property type="term" value="F:kinase activity"/>
    <property type="evidence" value="ECO:0007669"/>
    <property type="project" value="UniProtKB-KW"/>
</dbReference>
<evidence type="ECO:0000313" key="3">
    <source>
        <dbReference type="Proteomes" id="UP000280501"/>
    </source>
</evidence>
<keyword evidence="3" id="KW-1185">Reference proteome</keyword>
<gene>
    <name evidence="2" type="ORF">EDD34_1643</name>
</gene>
<dbReference type="AlphaFoldDB" id="A0A3N4YNU3"/>
<keyword evidence="2" id="KW-0418">Kinase</keyword>
<dbReference type="EMBL" id="RKQZ01000001">
    <property type="protein sequence ID" value="RPF21034.1"/>
    <property type="molecule type" value="Genomic_DNA"/>
</dbReference>
<organism evidence="2 3">
    <name type="scientific">Myceligenerans xiligouense</name>
    <dbReference type="NCBI Taxonomy" id="253184"/>
    <lineage>
        <taxon>Bacteria</taxon>
        <taxon>Bacillati</taxon>
        <taxon>Actinomycetota</taxon>
        <taxon>Actinomycetes</taxon>
        <taxon>Micrococcales</taxon>
        <taxon>Promicromonosporaceae</taxon>
        <taxon>Myceligenerans</taxon>
    </lineage>
</organism>
<dbReference type="PANTHER" id="PTHR21310:SF42">
    <property type="entry name" value="BIFUNCTIONAL AAC_APH"/>
    <property type="match status" value="1"/>
</dbReference>
<dbReference type="InterPro" id="IPR051678">
    <property type="entry name" value="AGP_Transferase"/>
</dbReference>